<reference evidence="1" key="1">
    <citation type="journal article" date="2020" name="Microb. Genom.">
        <title>Genetic diversity of clinical and environmental Mucorales isolates obtained from an investigation of mucormycosis cases among solid organ transplant recipients.</title>
        <authorList>
            <person name="Nguyen M.H."/>
            <person name="Kaul D."/>
            <person name="Muto C."/>
            <person name="Cheng S.J."/>
            <person name="Richter R.A."/>
            <person name="Bruno V.M."/>
            <person name="Liu G."/>
            <person name="Beyhan S."/>
            <person name="Sundermann A.J."/>
            <person name="Mounaud S."/>
            <person name="Pasculle A.W."/>
            <person name="Nierman W.C."/>
            <person name="Driscoll E."/>
            <person name="Cumbie R."/>
            <person name="Clancy C.J."/>
            <person name="Dupont C.L."/>
        </authorList>
    </citation>
    <scope>NUCLEOTIDE SEQUENCE</scope>
    <source>
        <strain evidence="1">GL11</strain>
    </source>
</reference>
<sequence>MQRDGECHRTVLRQAVHHGDDARGGHRDAAARQAIGVVVQPQAQRRQDLVVVEQGFAHAHHDHVADDARIFGGLGAFQAGGADVGFQHALGPPQLNDDFAGFQVAVEALMPACRDRLRG</sequence>
<protein>
    <submittedName>
        <fullName evidence="1">Uncharacterized protein</fullName>
    </submittedName>
</protein>
<dbReference type="AlphaFoldDB" id="A0A9P7BIY1"/>
<evidence type="ECO:0000313" key="2">
    <source>
        <dbReference type="Proteomes" id="UP000716291"/>
    </source>
</evidence>
<proteinExistence type="predicted"/>
<keyword evidence="2" id="KW-1185">Reference proteome</keyword>
<name>A0A9P7BIY1_RHIOR</name>
<gene>
    <name evidence="1" type="ORF">G6F64_015016</name>
</gene>
<dbReference type="EMBL" id="JAANQT010010725">
    <property type="protein sequence ID" value="KAG1274891.1"/>
    <property type="molecule type" value="Genomic_DNA"/>
</dbReference>
<accession>A0A9P7BIY1</accession>
<dbReference type="Proteomes" id="UP000716291">
    <property type="component" value="Unassembled WGS sequence"/>
</dbReference>
<organism evidence="1 2">
    <name type="scientific">Rhizopus oryzae</name>
    <name type="common">Mucormycosis agent</name>
    <name type="synonym">Rhizopus arrhizus var. delemar</name>
    <dbReference type="NCBI Taxonomy" id="64495"/>
    <lineage>
        <taxon>Eukaryota</taxon>
        <taxon>Fungi</taxon>
        <taxon>Fungi incertae sedis</taxon>
        <taxon>Mucoromycota</taxon>
        <taxon>Mucoromycotina</taxon>
        <taxon>Mucoromycetes</taxon>
        <taxon>Mucorales</taxon>
        <taxon>Mucorineae</taxon>
        <taxon>Rhizopodaceae</taxon>
        <taxon>Rhizopus</taxon>
    </lineage>
</organism>
<comment type="caution">
    <text evidence="1">The sequence shown here is derived from an EMBL/GenBank/DDBJ whole genome shotgun (WGS) entry which is preliminary data.</text>
</comment>
<evidence type="ECO:0000313" key="1">
    <source>
        <dbReference type="EMBL" id="KAG1274891.1"/>
    </source>
</evidence>